<dbReference type="AlphaFoldDB" id="A0A391P1Z8"/>
<dbReference type="GO" id="GO:0008360">
    <property type="term" value="P:regulation of cell shape"/>
    <property type="evidence" value="ECO:0007669"/>
    <property type="project" value="UniProtKB-KW"/>
</dbReference>
<evidence type="ECO:0000256" key="3">
    <source>
        <dbReference type="ARBA" id="ARBA00004752"/>
    </source>
</evidence>
<keyword evidence="17 18" id="KW-0131">Cell cycle</keyword>
<dbReference type="GO" id="GO:0009252">
    <property type="term" value="P:peptidoglycan biosynthetic process"/>
    <property type="evidence" value="ECO:0007669"/>
    <property type="project" value="UniProtKB-UniRule"/>
</dbReference>
<dbReference type="InterPro" id="IPR013221">
    <property type="entry name" value="Mur_ligase_cen"/>
</dbReference>
<dbReference type="EMBL" id="BHGK01000001">
    <property type="protein sequence ID" value="GCA65986.1"/>
    <property type="molecule type" value="Genomic_DNA"/>
</dbReference>
<evidence type="ECO:0000256" key="9">
    <source>
        <dbReference type="ARBA" id="ARBA00022741"/>
    </source>
</evidence>
<dbReference type="HAMAP" id="MF_00639">
    <property type="entry name" value="MurD"/>
    <property type="match status" value="1"/>
</dbReference>
<keyword evidence="12 17" id="KW-0573">Peptidoglycan synthesis</keyword>
<dbReference type="SUPFAM" id="SSF53244">
    <property type="entry name" value="MurD-like peptide ligases, peptide-binding domain"/>
    <property type="match status" value="1"/>
</dbReference>
<comment type="caution">
    <text evidence="21">The sequence shown here is derived from an EMBL/GenBank/DDBJ whole genome shotgun (WGS) entry which is preliminary data.</text>
</comment>
<sequence>MEIKGKNVLVFGSGISGIAACKLLLAQQAQVILYDGNTSLDPEALKEKTGEVQVILGDLSKDVMESLALVVLSPGVPMDLPVVEEMKALQIPIWGEVELAYVYGKGDVLAITGTNGKTTTTSLLGEIMKAYKDSVFVVGNIGNPYTDAVLSMAEDSVAVAEMSSFQLETIHSFAPKVSAILNITPDHLNRHHTMEAYIAAKENITVNQTEEDTCVLNYEDEVLRPFGETLKAKVIFFSSARRLEEGVFLEDGKIVLKLNGEAEEVLCTIDELQLLGTHNYENVMAAAACAKAYGVPTEVIRKVVKAFAGVEHRIEFVAEKQGVTYYNDSKGTNPDAAIRGIKAMNRKTVLIGGGYDKDSSYDEWIQAFDGKVKKLVLIGATREKIAECAKANGFEDYVFADTFEEAFEKCVKYAEPGDAVLLSPACASWGMFKNYEQRGEIFKELVRALPET</sequence>
<evidence type="ECO:0000256" key="15">
    <source>
        <dbReference type="ARBA" id="ARBA00032324"/>
    </source>
</evidence>
<dbReference type="SUPFAM" id="SSF53623">
    <property type="entry name" value="MurD-like peptide ligases, catalytic domain"/>
    <property type="match status" value="1"/>
</dbReference>
<evidence type="ECO:0000256" key="17">
    <source>
        <dbReference type="HAMAP-Rule" id="MF_00639"/>
    </source>
</evidence>
<evidence type="ECO:0000256" key="13">
    <source>
        <dbReference type="ARBA" id="ARBA00023316"/>
    </source>
</evidence>
<dbReference type="PANTHER" id="PTHR43692:SF1">
    <property type="entry name" value="UDP-N-ACETYLMURAMOYLALANINE--D-GLUTAMATE LIGASE"/>
    <property type="match status" value="1"/>
</dbReference>
<evidence type="ECO:0000256" key="10">
    <source>
        <dbReference type="ARBA" id="ARBA00022840"/>
    </source>
</evidence>
<dbReference type="GO" id="GO:0051301">
    <property type="term" value="P:cell division"/>
    <property type="evidence" value="ECO:0007669"/>
    <property type="project" value="UniProtKB-KW"/>
</dbReference>
<protein>
    <recommendedName>
        <fullName evidence="6 17">UDP-N-acetylmuramoylalanine--D-glutamate ligase</fullName>
        <ecNumber evidence="5 17">6.3.2.9</ecNumber>
    </recommendedName>
    <alternativeName>
        <fullName evidence="15 17">D-glutamic acid-adding enzyme</fullName>
    </alternativeName>
    <alternativeName>
        <fullName evidence="14 17">UDP-N-acetylmuramoyl-L-alanyl-D-glutamate synthetase</fullName>
    </alternativeName>
</protein>
<dbReference type="InterPro" id="IPR036615">
    <property type="entry name" value="Mur_ligase_C_dom_sf"/>
</dbReference>
<evidence type="ECO:0000256" key="16">
    <source>
        <dbReference type="ARBA" id="ARBA00047632"/>
    </source>
</evidence>
<evidence type="ECO:0000256" key="11">
    <source>
        <dbReference type="ARBA" id="ARBA00022960"/>
    </source>
</evidence>
<comment type="pathway">
    <text evidence="3 17 18">Cell wall biogenesis; peptidoglycan biosynthesis.</text>
</comment>
<dbReference type="NCBIfam" id="TIGR01087">
    <property type="entry name" value="murD"/>
    <property type="match status" value="1"/>
</dbReference>
<proteinExistence type="inferred from homology"/>
<dbReference type="Pfam" id="PF02875">
    <property type="entry name" value="Mur_ligase_C"/>
    <property type="match status" value="1"/>
</dbReference>
<dbReference type="PANTHER" id="PTHR43692">
    <property type="entry name" value="UDP-N-ACETYLMURAMOYLALANINE--D-GLUTAMATE LIGASE"/>
    <property type="match status" value="1"/>
</dbReference>
<evidence type="ECO:0000256" key="4">
    <source>
        <dbReference type="ARBA" id="ARBA00010416"/>
    </source>
</evidence>
<dbReference type="EC" id="6.3.2.9" evidence="5 17"/>
<evidence type="ECO:0000256" key="8">
    <source>
        <dbReference type="ARBA" id="ARBA00022598"/>
    </source>
</evidence>
<feature type="domain" description="Mur ligase central" evidence="20">
    <location>
        <begin position="111"/>
        <end position="290"/>
    </location>
</feature>
<dbReference type="GO" id="GO:0005524">
    <property type="term" value="F:ATP binding"/>
    <property type="evidence" value="ECO:0007669"/>
    <property type="project" value="UniProtKB-UniRule"/>
</dbReference>
<keyword evidence="9 17" id="KW-0547">Nucleotide-binding</keyword>
<keyword evidence="10 17" id="KW-0067">ATP-binding</keyword>
<gene>
    <name evidence="17 21" type="primary">murD</name>
    <name evidence="21" type="ORF">KGMB01110_04220</name>
</gene>
<keyword evidence="17 18" id="KW-0132">Cell division</keyword>
<keyword evidence="11 17" id="KW-0133">Cell shape</keyword>
<feature type="binding site" evidence="17">
    <location>
        <begin position="113"/>
        <end position="119"/>
    </location>
    <ligand>
        <name>ATP</name>
        <dbReference type="ChEBI" id="CHEBI:30616"/>
    </ligand>
</feature>
<dbReference type="InterPro" id="IPR005762">
    <property type="entry name" value="MurD"/>
</dbReference>
<comment type="subcellular location">
    <subcellularLocation>
        <location evidence="2 17 18">Cytoplasm</location>
    </subcellularLocation>
</comment>
<dbReference type="PROSITE" id="PS51257">
    <property type="entry name" value="PROKAR_LIPOPROTEIN"/>
    <property type="match status" value="1"/>
</dbReference>
<reference evidence="22" key="1">
    <citation type="submission" date="2018-09" db="EMBL/GenBank/DDBJ databases">
        <title>Draft Genome Sequence of Mediterraneibacter sp. KCTC 15684.</title>
        <authorList>
            <person name="Kim J.S."/>
            <person name="Han K.I."/>
            <person name="Suh M.K."/>
            <person name="Lee K.C."/>
            <person name="Eom M.K."/>
            <person name="Lee J.H."/>
            <person name="Park S.H."/>
            <person name="Kang S.W."/>
            <person name="Park J.E."/>
            <person name="Oh B.S."/>
            <person name="Yu S.Y."/>
            <person name="Choi S.H."/>
            <person name="Lee D.H."/>
            <person name="Yoon H."/>
            <person name="Kim B."/>
            <person name="Yang S.J."/>
            <person name="Lee J.S."/>
        </authorList>
    </citation>
    <scope>NUCLEOTIDE SEQUENCE [LARGE SCALE GENOMIC DNA]</scope>
    <source>
        <strain evidence="22">KCTC 15684</strain>
    </source>
</reference>
<keyword evidence="22" id="KW-1185">Reference proteome</keyword>
<dbReference type="InterPro" id="IPR004101">
    <property type="entry name" value="Mur_ligase_C"/>
</dbReference>
<evidence type="ECO:0000256" key="2">
    <source>
        <dbReference type="ARBA" id="ARBA00004496"/>
    </source>
</evidence>
<comment type="similarity">
    <text evidence="4 17">Belongs to the MurCDEF family.</text>
</comment>
<dbReference type="RefSeq" id="WP_119297402.1">
    <property type="nucleotide sequence ID" value="NZ_BHGK01000001.1"/>
</dbReference>
<comment type="function">
    <text evidence="1 17 18">Cell wall formation. Catalyzes the addition of glutamate to the nucleotide precursor UDP-N-acetylmuramoyl-L-alanine (UMA).</text>
</comment>
<dbReference type="Gene3D" id="3.90.190.20">
    <property type="entry name" value="Mur ligase, C-terminal domain"/>
    <property type="match status" value="1"/>
</dbReference>
<dbReference type="UniPathway" id="UPA00219"/>
<dbReference type="Gene3D" id="3.40.50.720">
    <property type="entry name" value="NAD(P)-binding Rossmann-like Domain"/>
    <property type="match status" value="1"/>
</dbReference>
<dbReference type="GO" id="GO:0005737">
    <property type="term" value="C:cytoplasm"/>
    <property type="evidence" value="ECO:0007669"/>
    <property type="project" value="UniProtKB-SubCell"/>
</dbReference>
<evidence type="ECO:0000313" key="22">
    <source>
        <dbReference type="Proteomes" id="UP000265643"/>
    </source>
</evidence>
<organism evidence="21 22">
    <name type="scientific">Mediterraneibacter butyricigenes</name>
    <dbReference type="NCBI Taxonomy" id="2316025"/>
    <lineage>
        <taxon>Bacteria</taxon>
        <taxon>Bacillati</taxon>
        <taxon>Bacillota</taxon>
        <taxon>Clostridia</taxon>
        <taxon>Lachnospirales</taxon>
        <taxon>Lachnospiraceae</taxon>
        <taxon>Mediterraneibacter</taxon>
    </lineage>
</organism>
<dbReference type="Proteomes" id="UP000265643">
    <property type="component" value="Unassembled WGS sequence"/>
</dbReference>
<evidence type="ECO:0000256" key="6">
    <source>
        <dbReference type="ARBA" id="ARBA00015655"/>
    </source>
</evidence>
<evidence type="ECO:0000313" key="21">
    <source>
        <dbReference type="EMBL" id="GCA65986.1"/>
    </source>
</evidence>
<dbReference type="InterPro" id="IPR036565">
    <property type="entry name" value="Mur-like_cat_sf"/>
</dbReference>
<dbReference type="SUPFAM" id="SSF51984">
    <property type="entry name" value="MurCD N-terminal domain"/>
    <property type="match status" value="1"/>
</dbReference>
<evidence type="ECO:0000256" key="18">
    <source>
        <dbReference type="RuleBase" id="RU003664"/>
    </source>
</evidence>
<evidence type="ECO:0000256" key="1">
    <source>
        <dbReference type="ARBA" id="ARBA00002734"/>
    </source>
</evidence>
<dbReference type="Gene3D" id="3.40.1190.10">
    <property type="entry name" value="Mur-like, catalytic domain"/>
    <property type="match status" value="1"/>
</dbReference>
<comment type="catalytic activity">
    <reaction evidence="16 17 18">
        <text>UDP-N-acetyl-alpha-D-muramoyl-L-alanine + D-glutamate + ATP = UDP-N-acetyl-alpha-D-muramoyl-L-alanyl-D-glutamate + ADP + phosphate + H(+)</text>
        <dbReference type="Rhea" id="RHEA:16429"/>
        <dbReference type="ChEBI" id="CHEBI:15378"/>
        <dbReference type="ChEBI" id="CHEBI:29986"/>
        <dbReference type="ChEBI" id="CHEBI:30616"/>
        <dbReference type="ChEBI" id="CHEBI:43474"/>
        <dbReference type="ChEBI" id="CHEBI:83898"/>
        <dbReference type="ChEBI" id="CHEBI:83900"/>
        <dbReference type="ChEBI" id="CHEBI:456216"/>
        <dbReference type="EC" id="6.3.2.9"/>
    </reaction>
</comment>
<name>A0A391P1Z8_9FIRM</name>
<dbReference type="Pfam" id="PF21799">
    <property type="entry name" value="MurD-like_N"/>
    <property type="match status" value="1"/>
</dbReference>
<evidence type="ECO:0000256" key="5">
    <source>
        <dbReference type="ARBA" id="ARBA00012212"/>
    </source>
</evidence>
<evidence type="ECO:0000259" key="20">
    <source>
        <dbReference type="Pfam" id="PF08245"/>
    </source>
</evidence>
<keyword evidence="8 17" id="KW-0436">Ligase</keyword>
<evidence type="ECO:0000256" key="14">
    <source>
        <dbReference type="ARBA" id="ARBA00030398"/>
    </source>
</evidence>
<evidence type="ECO:0000256" key="12">
    <source>
        <dbReference type="ARBA" id="ARBA00022984"/>
    </source>
</evidence>
<dbReference type="GO" id="GO:0008764">
    <property type="term" value="F:UDP-N-acetylmuramoylalanine-D-glutamate ligase activity"/>
    <property type="evidence" value="ECO:0007669"/>
    <property type="project" value="UniProtKB-UniRule"/>
</dbReference>
<keyword evidence="7 17" id="KW-0963">Cytoplasm</keyword>
<dbReference type="GO" id="GO:0071555">
    <property type="term" value="P:cell wall organization"/>
    <property type="evidence" value="ECO:0007669"/>
    <property type="project" value="UniProtKB-KW"/>
</dbReference>
<dbReference type="Pfam" id="PF08245">
    <property type="entry name" value="Mur_ligase_M"/>
    <property type="match status" value="1"/>
</dbReference>
<evidence type="ECO:0000256" key="7">
    <source>
        <dbReference type="ARBA" id="ARBA00022490"/>
    </source>
</evidence>
<keyword evidence="13 17" id="KW-0961">Cell wall biogenesis/degradation</keyword>
<evidence type="ECO:0000259" key="19">
    <source>
        <dbReference type="Pfam" id="PF02875"/>
    </source>
</evidence>
<feature type="domain" description="Mur ligase C-terminal" evidence="19">
    <location>
        <begin position="312"/>
        <end position="426"/>
    </location>
</feature>
<accession>A0A391P1Z8</accession>